<dbReference type="SUPFAM" id="SSF53474">
    <property type="entry name" value="alpha/beta-Hydrolases"/>
    <property type="match status" value="1"/>
</dbReference>
<dbReference type="Pfam" id="PF22316">
    <property type="entry name" value="ABhydrolase-like_N"/>
    <property type="match status" value="1"/>
</dbReference>
<dbReference type="AlphaFoldDB" id="A0A845EZL9"/>
<gene>
    <name evidence="3" type="ORF">GLW07_11525</name>
</gene>
<dbReference type="Proteomes" id="UP000447833">
    <property type="component" value="Unassembled WGS sequence"/>
</dbReference>
<comment type="caution">
    <text evidence="3">The sequence shown here is derived from an EMBL/GenBank/DDBJ whole genome shotgun (WGS) entry which is preliminary data.</text>
</comment>
<evidence type="ECO:0000313" key="3">
    <source>
        <dbReference type="EMBL" id="MYL63979.1"/>
    </source>
</evidence>
<reference evidence="3 4" key="1">
    <citation type="submission" date="2019-11" db="EMBL/GenBank/DDBJ databases">
        <title>Genome sequences of 17 halophilic strains isolated from different environments.</title>
        <authorList>
            <person name="Furrow R.E."/>
        </authorList>
    </citation>
    <scope>NUCLEOTIDE SEQUENCE [LARGE SCALE GENOMIC DNA]</scope>
    <source>
        <strain evidence="3 4">22506_14_FS</strain>
    </source>
</reference>
<name>A0A845EZL9_9BACL</name>
<dbReference type="GO" id="GO:0016787">
    <property type="term" value="F:hydrolase activity"/>
    <property type="evidence" value="ECO:0007669"/>
    <property type="project" value="UniProtKB-KW"/>
</dbReference>
<evidence type="ECO:0000313" key="4">
    <source>
        <dbReference type="Proteomes" id="UP000447833"/>
    </source>
</evidence>
<dbReference type="RefSeq" id="WP_160919439.1">
    <property type="nucleotide sequence ID" value="NZ_WMEY01000003.1"/>
</dbReference>
<sequence length="309" mass="35126">MMKKLTYTRLLNETITIYEKKGSLEAYQFMKENAEKVDGNKAQLYNFQYALAAASDLKEEALGIMKEAILDHGYWYEYAYLQEDEDLNSLRSFKEFQELVELCKSREEDAKKEAKPKLTILSEGQNQPILMALHGDQENAKMTSSVWNRPATQGYTLAFPQSSQIQFSDAFEWEDLQKGVQEIQEHVKELSSHNSFLIGGFSAGCRVALKAMMEGRVSVDGFVFVAPWLPEIDEWKEAMTSLQNTNISGYIICGDQDADCLEGSKALSAILEEKGIAHELKVVKGLDHEYPEAFNESLQRALNFLNKRK</sequence>
<evidence type="ECO:0000259" key="1">
    <source>
        <dbReference type="Pfam" id="PF02230"/>
    </source>
</evidence>
<dbReference type="InterPro" id="IPR029058">
    <property type="entry name" value="AB_hydrolase_fold"/>
</dbReference>
<protein>
    <submittedName>
        <fullName evidence="3">Alpha/beta hydrolase</fullName>
    </submittedName>
</protein>
<dbReference type="InterPro" id="IPR054527">
    <property type="entry name" value="BCE_2095-like_N"/>
</dbReference>
<keyword evidence="3" id="KW-0378">Hydrolase</keyword>
<dbReference type="EMBL" id="WMEY01000003">
    <property type="protein sequence ID" value="MYL63979.1"/>
    <property type="molecule type" value="Genomic_DNA"/>
</dbReference>
<dbReference type="Pfam" id="PF02230">
    <property type="entry name" value="Abhydrolase_2"/>
    <property type="match status" value="1"/>
</dbReference>
<organism evidence="3 4">
    <name type="scientific">Guptibacillus hwajinpoensis</name>
    <dbReference type="NCBI Taxonomy" id="208199"/>
    <lineage>
        <taxon>Bacteria</taxon>
        <taxon>Bacillati</taxon>
        <taxon>Bacillota</taxon>
        <taxon>Bacilli</taxon>
        <taxon>Bacillales</taxon>
        <taxon>Guptibacillaceae</taxon>
        <taxon>Guptibacillus</taxon>
    </lineage>
</organism>
<evidence type="ECO:0000259" key="2">
    <source>
        <dbReference type="Pfam" id="PF22316"/>
    </source>
</evidence>
<dbReference type="InterPro" id="IPR003140">
    <property type="entry name" value="PLipase/COase/thioEstase"/>
</dbReference>
<accession>A0A845EZL9</accession>
<feature type="domain" description="BCE-2095-like N-terminal" evidence="2">
    <location>
        <begin position="6"/>
        <end position="111"/>
    </location>
</feature>
<proteinExistence type="predicted"/>
<dbReference type="Gene3D" id="3.40.50.1820">
    <property type="entry name" value="alpha/beta hydrolase"/>
    <property type="match status" value="1"/>
</dbReference>
<feature type="domain" description="Phospholipase/carboxylesterase/thioesterase" evidence="1">
    <location>
        <begin position="182"/>
        <end position="307"/>
    </location>
</feature>